<evidence type="ECO:0000313" key="1">
    <source>
        <dbReference type="EMBL" id="PLW20370.1"/>
    </source>
</evidence>
<dbReference type="OrthoDB" id="2497747at2759"/>
<dbReference type="Proteomes" id="UP000235392">
    <property type="component" value="Unassembled WGS sequence"/>
</dbReference>
<dbReference type="InterPro" id="IPR051864">
    <property type="entry name" value="NCF2_NOXA1"/>
</dbReference>
<dbReference type="PANTHER" id="PTHR15175:SF0">
    <property type="entry name" value="SH3 DOMAIN-CONTAINING PROTEIN C23A1.17"/>
    <property type="match status" value="1"/>
</dbReference>
<name>A0A2N5T4G6_9BASI</name>
<dbReference type="EMBL" id="PGCJ01000798">
    <property type="protein sequence ID" value="PLW20370.1"/>
    <property type="molecule type" value="Genomic_DNA"/>
</dbReference>
<organism evidence="1 3">
    <name type="scientific">Puccinia coronata f. sp. avenae</name>
    <dbReference type="NCBI Taxonomy" id="200324"/>
    <lineage>
        <taxon>Eukaryota</taxon>
        <taxon>Fungi</taxon>
        <taxon>Dikarya</taxon>
        <taxon>Basidiomycota</taxon>
        <taxon>Pucciniomycotina</taxon>
        <taxon>Pucciniomycetes</taxon>
        <taxon>Pucciniales</taxon>
        <taxon>Pucciniaceae</taxon>
        <taxon>Puccinia</taxon>
    </lineage>
</organism>
<sequence>MIHLSLNDHRSALESFQQSVRRDKSTQPSPVEFMQLGVLLFWLEKYELAYENFSVALLLMDGRSHIQYQNVGLDFCLYASEILFNSAICLLHLGKFDEGIERLGEALAKQEYVDQIPRPLDVISAIGEEHEEGRSGTRARADYWRLFQVPKGTLYRPITTTAVSHQEKNEMVQEKDIRTLPHTYYHHHASGNHLVFLPSISRRSIASSNQTASVSTTPRKYHRNLLKLIFS</sequence>
<keyword evidence="3" id="KW-1185">Reference proteome</keyword>
<dbReference type="InterPro" id="IPR011990">
    <property type="entry name" value="TPR-like_helical_dom_sf"/>
</dbReference>
<dbReference type="STRING" id="200324.A0A2N5T4G6"/>
<evidence type="ECO:0000313" key="4">
    <source>
        <dbReference type="Proteomes" id="UP000235392"/>
    </source>
</evidence>
<dbReference type="AlphaFoldDB" id="A0A2N5T4G6"/>
<accession>A0A2N5T4G6</accession>
<comment type="caution">
    <text evidence="1">The sequence shown here is derived from an EMBL/GenBank/DDBJ whole genome shotgun (WGS) entry which is preliminary data.</text>
</comment>
<evidence type="ECO:0000313" key="3">
    <source>
        <dbReference type="Proteomes" id="UP000235388"/>
    </source>
</evidence>
<gene>
    <name evidence="1" type="ORF">PCANC_12781</name>
    <name evidence="2" type="ORF">PCASD_08661</name>
</gene>
<dbReference type="Gene3D" id="1.25.40.10">
    <property type="entry name" value="Tetratricopeptide repeat domain"/>
    <property type="match status" value="1"/>
</dbReference>
<evidence type="ECO:0000313" key="2">
    <source>
        <dbReference type="EMBL" id="PLW45888.1"/>
    </source>
</evidence>
<dbReference type="PANTHER" id="PTHR15175">
    <property type="entry name" value="NEUTROPHIL CYTOSOLIC FACTOR 2, NEUTROPHIL NADPH OXIDASE FACTOR 2"/>
    <property type="match status" value="1"/>
</dbReference>
<reference evidence="3 4" key="1">
    <citation type="submission" date="2017-11" db="EMBL/GenBank/DDBJ databases">
        <title>De novo assembly and phasing of dikaryotic genomes from two isolates of Puccinia coronata f. sp. avenae, the causal agent of oat crown rust.</title>
        <authorList>
            <person name="Miller M.E."/>
            <person name="Zhang Y."/>
            <person name="Omidvar V."/>
            <person name="Sperschneider J."/>
            <person name="Schwessinger B."/>
            <person name="Raley C."/>
            <person name="Palmer J.M."/>
            <person name="Garnica D."/>
            <person name="Upadhyaya N."/>
            <person name="Rathjen J."/>
            <person name="Taylor J.M."/>
            <person name="Park R.F."/>
            <person name="Dodds P.N."/>
            <person name="Hirsch C.D."/>
            <person name="Kianian S.F."/>
            <person name="Figueroa M."/>
        </authorList>
    </citation>
    <scope>NUCLEOTIDE SEQUENCE [LARGE SCALE GENOMIC DNA]</scope>
    <source>
        <strain evidence="1">12NC29</strain>
        <strain evidence="2">12SD80</strain>
    </source>
</reference>
<dbReference type="SUPFAM" id="SSF48452">
    <property type="entry name" value="TPR-like"/>
    <property type="match status" value="1"/>
</dbReference>
<protein>
    <submittedName>
        <fullName evidence="1">Uncharacterized protein</fullName>
    </submittedName>
</protein>
<dbReference type="Proteomes" id="UP000235388">
    <property type="component" value="Unassembled WGS sequence"/>
</dbReference>
<proteinExistence type="predicted"/>
<dbReference type="EMBL" id="PGCI01000044">
    <property type="protein sequence ID" value="PLW45888.1"/>
    <property type="molecule type" value="Genomic_DNA"/>
</dbReference>